<name>A0A395WKS4_BACFG</name>
<dbReference type="EMBL" id="VWCJ01000001">
    <property type="protein sequence ID" value="KAA5001961.1"/>
    <property type="molecule type" value="Genomic_DNA"/>
</dbReference>
<comment type="caution">
    <text evidence="1">The sequence shown here is derived from an EMBL/GenBank/DDBJ whole genome shotgun (WGS) entry which is preliminary data.</text>
</comment>
<gene>
    <name evidence="1" type="ORF">F2Z89_01235</name>
</gene>
<dbReference type="AlphaFoldDB" id="A0A395WKS4"/>
<evidence type="ECO:0000313" key="2">
    <source>
        <dbReference type="Proteomes" id="UP000460666"/>
    </source>
</evidence>
<sequence length="58" mass="6921">MFVCINNEICCKYRYFTPYKQQISNSNIICGCFTNSIIDDLICLVYFCHYLCKQIYNV</sequence>
<evidence type="ECO:0000313" key="1">
    <source>
        <dbReference type="EMBL" id="KAA5001961.1"/>
    </source>
</evidence>
<accession>A0A395WKS4</accession>
<reference evidence="1 2" key="1">
    <citation type="journal article" date="2019" name="Nat. Med.">
        <title>A library of human gut bacterial isolates paired with longitudinal multiomics data enables mechanistic microbiome research.</title>
        <authorList>
            <person name="Poyet M."/>
            <person name="Groussin M."/>
            <person name="Gibbons S.M."/>
            <person name="Avila-Pacheco J."/>
            <person name="Jiang X."/>
            <person name="Kearney S.M."/>
            <person name="Perrotta A.R."/>
            <person name="Berdy B."/>
            <person name="Zhao S."/>
            <person name="Lieberman T.D."/>
            <person name="Swanson P.K."/>
            <person name="Smith M."/>
            <person name="Roesemann S."/>
            <person name="Alexander J.E."/>
            <person name="Rich S.A."/>
            <person name="Livny J."/>
            <person name="Vlamakis H."/>
            <person name="Clish C."/>
            <person name="Bullock K."/>
            <person name="Deik A."/>
            <person name="Scott J."/>
            <person name="Pierce K.A."/>
            <person name="Xavier R.J."/>
            <person name="Alm E.J."/>
        </authorList>
    </citation>
    <scope>NUCLEOTIDE SEQUENCE [LARGE SCALE GENOMIC DNA]</scope>
    <source>
        <strain evidence="1 2">BIOML-A46</strain>
    </source>
</reference>
<dbReference type="Proteomes" id="UP000460666">
    <property type="component" value="Unassembled WGS sequence"/>
</dbReference>
<protein>
    <submittedName>
        <fullName evidence="1">Uncharacterized protein</fullName>
    </submittedName>
</protein>
<proteinExistence type="predicted"/>
<organism evidence="1 2">
    <name type="scientific">Bacteroides fragilis</name>
    <dbReference type="NCBI Taxonomy" id="817"/>
    <lineage>
        <taxon>Bacteria</taxon>
        <taxon>Pseudomonadati</taxon>
        <taxon>Bacteroidota</taxon>
        <taxon>Bacteroidia</taxon>
        <taxon>Bacteroidales</taxon>
        <taxon>Bacteroidaceae</taxon>
        <taxon>Bacteroides</taxon>
    </lineage>
</organism>